<evidence type="ECO:0000256" key="1">
    <source>
        <dbReference type="ARBA" id="ARBA00022441"/>
    </source>
</evidence>
<dbReference type="InterPro" id="IPR013783">
    <property type="entry name" value="Ig-like_fold"/>
</dbReference>
<feature type="domain" description="Glyoxal oxidase N-terminal" evidence="4">
    <location>
        <begin position="426"/>
        <end position="543"/>
    </location>
</feature>
<dbReference type="Proteomes" id="UP001152759">
    <property type="component" value="Unassembled WGS sequence"/>
</dbReference>
<dbReference type="EMBL" id="CAKKNF020000042">
    <property type="protein sequence ID" value="CAH0747846.1"/>
    <property type="molecule type" value="Genomic_DNA"/>
</dbReference>
<evidence type="ECO:0000313" key="6">
    <source>
        <dbReference type="EMBL" id="CAH0747846.1"/>
    </source>
</evidence>
<gene>
    <name evidence="6" type="ORF">BEMITA_LOCUS179</name>
</gene>
<keyword evidence="2 3" id="KW-0732">Signal</keyword>
<dbReference type="InterPro" id="IPR014756">
    <property type="entry name" value="Ig_E-set"/>
</dbReference>
<organism evidence="6 7">
    <name type="scientific">Bemisia tabaci</name>
    <name type="common">Sweetpotato whitefly</name>
    <name type="synonym">Aleurodes tabaci</name>
    <dbReference type="NCBI Taxonomy" id="7038"/>
    <lineage>
        <taxon>Eukaryota</taxon>
        <taxon>Metazoa</taxon>
        <taxon>Ecdysozoa</taxon>
        <taxon>Arthropoda</taxon>
        <taxon>Hexapoda</taxon>
        <taxon>Insecta</taxon>
        <taxon>Pterygota</taxon>
        <taxon>Neoptera</taxon>
        <taxon>Paraneoptera</taxon>
        <taxon>Hemiptera</taxon>
        <taxon>Sternorrhyncha</taxon>
        <taxon>Aleyrodoidea</taxon>
        <taxon>Aleyrodidae</taxon>
        <taxon>Aleyrodinae</taxon>
        <taxon>Bemisia</taxon>
    </lineage>
</organism>
<dbReference type="Pfam" id="PF07250">
    <property type="entry name" value="Glyoxal_oxid_N"/>
    <property type="match status" value="1"/>
</dbReference>
<evidence type="ECO:0000256" key="3">
    <source>
        <dbReference type="SAM" id="SignalP"/>
    </source>
</evidence>
<accession>A0AAI8UUZ4</accession>
<dbReference type="PANTHER" id="PTHR32208">
    <property type="entry name" value="SECRETED PROTEIN-RELATED"/>
    <property type="match status" value="1"/>
</dbReference>
<dbReference type="InterPro" id="IPR011043">
    <property type="entry name" value="Gal_Oxase/kelch_b-propeller"/>
</dbReference>
<evidence type="ECO:0008006" key="8">
    <source>
        <dbReference type="Google" id="ProtNLM"/>
    </source>
</evidence>
<reference evidence="6" key="1">
    <citation type="submission" date="2021-12" db="EMBL/GenBank/DDBJ databases">
        <authorList>
            <person name="King R."/>
        </authorList>
    </citation>
    <scope>NUCLEOTIDE SEQUENCE</scope>
</reference>
<dbReference type="SUPFAM" id="SSF50965">
    <property type="entry name" value="Galactose oxidase, central domain"/>
    <property type="match status" value="1"/>
</dbReference>
<dbReference type="InterPro" id="IPR015202">
    <property type="entry name" value="GO-like_E_set"/>
</dbReference>
<dbReference type="CDD" id="cd02851">
    <property type="entry name" value="E_set_GO_C"/>
    <property type="match status" value="1"/>
</dbReference>
<protein>
    <recommendedName>
        <fullName evidence="8">Galactose oxidase</fullName>
    </recommendedName>
</protein>
<keyword evidence="7" id="KW-1185">Reference proteome</keyword>
<name>A0AAI8UUZ4_BEMTA</name>
<dbReference type="InterPro" id="IPR037293">
    <property type="entry name" value="Gal_Oxidase_central_sf"/>
</dbReference>
<feature type="chain" id="PRO_5042527491" description="Galactose oxidase" evidence="3">
    <location>
        <begin position="22"/>
        <end position="677"/>
    </location>
</feature>
<dbReference type="Pfam" id="PF09118">
    <property type="entry name" value="GO-like_E_set"/>
    <property type="match status" value="1"/>
</dbReference>
<dbReference type="InterPro" id="IPR008979">
    <property type="entry name" value="Galactose-bd-like_sf"/>
</dbReference>
<evidence type="ECO:0000259" key="5">
    <source>
        <dbReference type="Pfam" id="PF09118"/>
    </source>
</evidence>
<dbReference type="Pfam" id="PF01344">
    <property type="entry name" value="Kelch_1"/>
    <property type="match status" value="1"/>
</dbReference>
<dbReference type="SUPFAM" id="SSF81296">
    <property type="entry name" value="E set domains"/>
    <property type="match status" value="1"/>
</dbReference>
<dbReference type="PANTHER" id="PTHR32208:SF68">
    <property type="entry name" value="GALACTOSE OXIDASE"/>
    <property type="match status" value="1"/>
</dbReference>
<evidence type="ECO:0000313" key="7">
    <source>
        <dbReference type="Proteomes" id="UP001152759"/>
    </source>
</evidence>
<dbReference type="SUPFAM" id="SSF49785">
    <property type="entry name" value="Galactose-binding domain-like"/>
    <property type="match status" value="1"/>
</dbReference>
<keyword evidence="1" id="KW-0880">Kelch repeat</keyword>
<dbReference type="InterPro" id="IPR009880">
    <property type="entry name" value="Glyoxal_oxidase_N"/>
</dbReference>
<feature type="domain" description="Galactose oxidase-like Early set" evidence="5">
    <location>
        <begin position="574"/>
        <end position="673"/>
    </location>
</feature>
<dbReference type="Gene3D" id="2.130.10.80">
    <property type="entry name" value="Galactose oxidase/kelch, beta-propeller"/>
    <property type="match status" value="1"/>
</dbReference>
<feature type="signal peptide" evidence="3">
    <location>
        <begin position="1"/>
        <end position="21"/>
    </location>
</feature>
<evidence type="ECO:0000256" key="2">
    <source>
        <dbReference type="ARBA" id="ARBA00022729"/>
    </source>
</evidence>
<comment type="caution">
    <text evidence="6">The sequence shown here is derived from an EMBL/GenBank/DDBJ whole genome shotgun (WGS) entry which is preliminary data.</text>
</comment>
<evidence type="ECO:0000259" key="4">
    <source>
        <dbReference type="Pfam" id="PF07250"/>
    </source>
</evidence>
<dbReference type="AlphaFoldDB" id="A0AAI8UUZ4"/>
<dbReference type="SMART" id="SM00612">
    <property type="entry name" value="Kelch"/>
    <property type="match status" value="3"/>
</dbReference>
<sequence>MRNSTPTILFKFLTLFGVSLADDFATANGQGLHSDNGQQLGTNSMPPDGNIIILKGMKCSCSSFDEGNRCGSAVDGDLSTFWCSKSGPGANPLPHNFTIDLKTVRILTGMALAPPPQDTNKGSVYMHEILCDGKLIAYGTWAVDVVWKFSNFEPVGCRTVTVVHKKGADDRQETCIAELKFFESKLTDKVDTRLGKWGHTIHLPLVAVACAQRPDGRFMAWSAWGYDRFTNGPGGVTKTCTVDLVAQTVTERTVTKTGHDMFCPGASIDSQGNVMVTGGNDAKKASKYNINNDTWSPAPNMLIPRGYTASTTCSNDKTFVLGGSWNGGVDGKNGELYDPGTNQWTKLPGCRADAMLTGDKDGVYRADNHGWLFGWKNNTVFHAGPSKNMNWYSTDGDGGVQGAGTRGDDNDAMCGNAVMFDAVAGKLFTCGGSEDYVDSAASTNAYCITIKEPNSIADVQPTANKMASARIYHNSVILPNGEVFIVGGQITGAQFTDKGSVRTPEIWDPADNSIRKLTPHQIPRNYHSIALLTMNATVLSAGGGLCGACEANHLDMQIYWPYYLWDKNGKEARRPVILSISTNKMSPGSKFTVKTDVNCKNFSLMRLSACTHAVNNDQRRVPLEPKQQQQRAGKPFTYTCVLPADPGVCPGGYYWLFVHNDQGVPSAAKTIQVVLQK</sequence>
<proteinExistence type="predicted"/>
<dbReference type="Gene3D" id="2.60.40.10">
    <property type="entry name" value="Immunoglobulins"/>
    <property type="match status" value="1"/>
</dbReference>
<dbReference type="Gene3D" id="2.60.120.260">
    <property type="entry name" value="Galactose-binding domain-like"/>
    <property type="match status" value="1"/>
</dbReference>
<dbReference type="InterPro" id="IPR006652">
    <property type="entry name" value="Kelch_1"/>
</dbReference>